<accession>A0A7C9DBD9</accession>
<sequence>MFREAGAHSSAICVSSDTGSAVGGTRTSKPTSASEGCKFMTKPAGVCVPAFRNTIFTETTSPSAFNPAFIISNCEARNLLMLSILLNKFSIALLSYNLAPWPGAPCALITNHHGDLSP</sequence>
<organism evidence="1">
    <name type="scientific">Opuntia streptacantha</name>
    <name type="common">Prickly pear cactus</name>
    <name type="synonym">Opuntia cardona</name>
    <dbReference type="NCBI Taxonomy" id="393608"/>
    <lineage>
        <taxon>Eukaryota</taxon>
        <taxon>Viridiplantae</taxon>
        <taxon>Streptophyta</taxon>
        <taxon>Embryophyta</taxon>
        <taxon>Tracheophyta</taxon>
        <taxon>Spermatophyta</taxon>
        <taxon>Magnoliopsida</taxon>
        <taxon>eudicotyledons</taxon>
        <taxon>Gunneridae</taxon>
        <taxon>Pentapetalae</taxon>
        <taxon>Caryophyllales</taxon>
        <taxon>Cactineae</taxon>
        <taxon>Cactaceae</taxon>
        <taxon>Opuntioideae</taxon>
        <taxon>Opuntia</taxon>
    </lineage>
</organism>
<proteinExistence type="predicted"/>
<dbReference type="AlphaFoldDB" id="A0A7C9DBD9"/>
<evidence type="ECO:0000313" key="1">
    <source>
        <dbReference type="EMBL" id="MBA4638342.1"/>
    </source>
</evidence>
<dbReference type="EMBL" id="GISG01109131">
    <property type="protein sequence ID" value="MBA4638342.1"/>
    <property type="molecule type" value="Transcribed_RNA"/>
</dbReference>
<reference evidence="1" key="2">
    <citation type="submission" date="2020-07" db="EMBL/GenBank/DDBJ databases">
        <authorList>
            <person name="Vera ALvarez R."/>
            <person name="Arias-Moreno D.M."/>
            <person name="Jimenez-Jacinto V."/>
            <person name="Jimenez-Bremont J.F."/>
            <person name="Swaminathan K."/>
            <person name="Moose S.P."/>
            <person name="Guerrero-Gonzalez M.L."/>
            <person name="Marino-Ramirez L."/>
            <person name="Landsman D."/>
            <person name="Rodriguez-Kessler M."/>
            <person name="Delgado-Sanchez P."/>
        </authorList>
    </citation>
    <scope>NUCLEOTIDE SEQUENCE</scope>
    <source>
        <tissue evidence="1">Cladode</tissue>
    </source>
</reference>
<protein>
    <submittedName>
        <fullName evidence="1">Uncharacterized protein</fullName>
    </submittedName>
</protein>
<name>A0A7C9DBD9_OPUST</name>
<reference evidence="1" key="1">
    <citation type="journal article" date="2013" name="J. Plant Res.">
        <title>Effect of fungi and light on seed germination of three Opuntia species from semiarid lands of central Mexico.</title>
        <authorList>
            <person name="Delgado-Sanchez P."/>
            <person name="Jimenez-Bremont J.F."/>
            <person name="Guerrero-Gonzalez Mde L."/>
            <person name="Flores J."/>
        </authorList>
    </citation>
    <scope>NUCLEOTIDE SEQUENCE</scope>
    <source>
        <tissue evidence="1">Cladode</tissue>
    </source>
</reference>